<evidence type="ECO:0000313" key="12">
    <source>
        <dbReference type="EMBL" id="MFC7341412.1"/>
    </source>
</evidence>
<dbReference type="EMBL" id="JBHTCJ010000003">
    <property type="protein sequence ID" value="MFC7341412.1"/>
    <property type="molecule type" value="Genomic_DNA"/>
</dbReference>
<comment type="catalytic activity">
    <reaction evidence="9">
        <text>a purine 2'-deoxy-D-ribonucleoside + phosphate = a purine nucleobase + 2-deoxy-alpha-D-ribose 1-phosphate</text>
        <dbReference type="Rhea" id="RHEA:36431"/>
        <dbReference type="ChEBI" id="CHEBI:26386"/>
        <dbReference type="ChEBI" id="CHEBI:43474"/>
        <dbReference type="ChEBI" id="CHEBI:57259"/>
        <dbReference type="ChEBI" id="CHEBI:142361"/>
        <dbReference type="EC" id="2.4.2.1"/>
    </reaction>
</comment>
<dbReference type="SUPFAM" id="SSF53167">
    <property type="entry name" value="Purine and uridine phosphorylases"/>
    <property type="match status" value="1"/>
</dbReference>
<dbReference type="InterPro" id="IPR011269">
    <property type="entry name" value="PUNP"/>
</dbReference>
<evidence type="ECO:0000256" key="2">
    <source>
        <dbReference type="ARBA" id="ARBA00005058"/>
    </source>
</evidence>
<evidence type="ECO:0000256" key="8">
    <source>
        <dbReference type="ARBA" id="ARBA00022679"/>
    </source>
</evidence>
<dbReference type="PIRSF" id="PIRSF000477">
    <property type="entry name" value="PurNPase"/>
    <property type="match status" value="1"/>
</dbReference>
<dbReference type="PANTHER" id="PTHR11904">
    <property type="entry name" value="METHYLTHIOADENOSINE/PURINE NUCLEOSIDE PHOSPHORYLASE"/>
    <property type="match status" value="1"/>
</dbReference>
<gene>
    <name evidence="12" type="ORF">ACFQRI_08295</name>
</gene>
<dbReference type="NCBIfam" id="NF006054">
    <property type="entry name" value="PRK08202.1"/>
    <property type="match status" value="1"/>
</dbReference>
<evidence type="ECO:0000256" key="9">
    <source>
        <dbReference type="ARBA" id="ARBA00048556"/>
    </source>
</evidence>
<keyword evidence="7 10" id="KW-0328">Glycosyltransferase</keyword>
<comment type="caution">
    <text evidence="12">The sequence shown here is derived from an EMBL/GenBank/DDBJ whole genome shotgun (WGS) entry which is preliminary data.</text>
</comment>
<dbReference type="CDD" id="cd09009">
    <property type="entry name" value="PNP-EcPNPII_like"/>
    <property type="match status" value="1"/>
</dbReference>
<dbReference type="InterPro" id="IPR000845">
    <property type="entry name" value="Nucleoside_phosphorylase_d"/>
</dbReference>
<evidence type="ECO:0000313" key="13">
    <source>
        <dbReference type="Proteomes" id="UP001596504"/>
    </source>
</evidence>
<dbReference type="PROSITE" id="PS01240">
    <property type="entry name" value="PNP_MTAP_2"/>
    <property type="match status" value="1"/>
</dbReference>
<dbReference type="RefSeq" id="WP_380666239.1">
    <property type="nucleotide sequence ID" value="NZ_JBHTCJ010000003.1"/>
</dbReference>
<dbReference type="EC" id="2.4.2.1" evidence="5 10"/>
<evidence type="ECO:0000259" key="11">
    <source>
        <dbReference type="Pfam" id="PF01048"/>
    </source>
</evidence>
<dbReference type="InterPro" id="IPR035994">
    <property type="entry name" value="Nucleoside_phosphorylase_sf"/>
</dbReference>
<dbReference type="NCBIfam" id="TIGR01697">
    <property type="entry name" value="PNPH-PUNA-XAPA"/>
    <property type="match status" value="1"/>
</dbReference>
<evidence type="ECO:0000256" key="5">
    <source>
        <dbReference type="ARBA" id="ARBA00011886"/>
    </source>
</evidence>
<keyword evidence="13" id="KW-1185">Reference proteome</keyword>
<accession>A0ABW2LFZ6</accession>
<dbReference type="Proteomes" id="UP001596504">
    <property type="component" value="Unassembled WGS sequence"/>
</dbReference>
<dbReference type="Pfam" id="PF01048">
    <property type="entry name" value="PNP_UDP_1"/>
    <property type="match status" value="1"/>
</dbReference>
<evidence type="ECO:0000256" key="6">
    <source>
        <dbReference type="ARBA" id="ARBA00013834"/>
    </source>
</evidence>
<comment type="pathway">
    <text evidence="2 10">Purine metabolism; purine nucleoside salvage.</text>
</comment>
<protein>
    <recommendedName>
        <fullName evidence="6 10">Purine nucleoside phosphorylase</fullName>
        <ecNumber evidence="5 10">2.4.2.1</ecNumber>
    </recommendedName>
    <alternativeName>
        <fullName evidence="10">Inosine-guanosine phosphorylase</fullName>
    </alternativeName>
</protein>
<dbReference type="InterPro" id="IPR011268">
    <property type="entry name" value="Purine_phosphorylase"/>
</dbReference>
<sequence length="269" mass="27657">MTPTTNSDPSAAASTAAAKLAGITGFERHDVAVVLGSGWQPAADEIGEPDSEFAMSDLPGFAKPGAVGHSGKIRSVQVGGKRVLIMLGRTHLYEGHGIEPVAHGVRTADAAGCGTIVLTNAAGGLREGMRVGQPVLISDHINMTAKSPLVGANFVDMTDLYSPRLRELARSIDGTLEEGVYAGMPGPHFETPAEIRMLRGQGVDLVGMSTVVEAIAARAAGSEVFGLSLVTNLAAGLSGQPLNHEEVLEAGRASASRMGSLLKSLLEAA</sequence>
<evidence type="ECO:0000256" key="4">
    <source>
        <dbReference type="ARBA" id="ARBA00011233"/>
    </source>
</evidence>
<dbReference type="NCBIfam" id="TIGR01698">
    <property type="entry name" value="PUNP"/>
    <property type="match status" value="1"/>
</dbReference>
<comment type="subunit">
    <text evidence="4">Homotrimer.</text>
</comment>
<keyword evidence="8 10" id="KW-0808">Transferase</keyword>
<dbReference type="PANTHER" id="PTHR11904:SF9">
    <property type="entry name" value="PURINE NUCLEOSIDE PHOSPHORYLASE-RELATED"/>
    <property type="match status" value="1"/>
</dbReference>
<dbReference type="InterPro" id="IPR018099">
    <property type="entry name" value="Purine_phosphorylase-2_CS"/>
</dbReference>
<dbReference type="Gene3D" id="3.40.50.1580">
    <property type="entry name" value="Nucleoside phosphorylase domain"/>
    <property type="match status" value="1"/>
</dbReference>
<comment type="similarity">
    <text evidence="3 10">Belongs to the PNP/MTAP phosphorylase family.</text>
</comment>
<organism evidence="12 13">
    <name type="scientific">Saccharopolyspora griseoalba</name>
    <dbReference type="NCBI Taxonomy" id="1431848"/>
    <lineage>
        <taxon>Bacteria</taxon>
        <taxon>Bacillati</taxon>
        <taxon>Actinomycetota</taxon>
        <taxon>Actinomycetes</taxon>
        <taxon>Pseudonocardiales</taxon>
        <taxon>Pseudonocardiaceae</taxon>
        <taxon>Saccharopolyspora</taxon>
    </lineage>
</organism>
<name>A0ABW2LFZ6_9PSEU</name>
<evidence type="ECO:0000256" key="3">
    <source>
        <dbReference type="ARBA" id="ARBA00006751"/>
    </source>
</evidence>
<reference evidence="13" key="1">
    <citation type="journal article" date="2019" name="Int. J. Syst. Evol. Microbiol.">
        <title>The Global Catalogue of Microorganisms (GCM) 10K type strain sequencing project: providing services to taxonomists for standard genome sequencing and annotation.</title>
        <authorList>
            <consortium name="The Broad Institute Genomics Platform"/>
            <consortium name="The Broad Institute Genome Sequencing Center for Infectious Disease"/>
            <person name="Wu L."/>
            <person name="Ma J."/>
        </authorList>
    </citation>
    <scope>NUCLEOTIDE SEQUENCE [LARGE SCALE GENOMIC DNA]</scope>
    <source>
        <strain evidence="13">WLHS5</strain>
    </source>
</reference>
<evidence type="ECO:0000256" key="1">
    <source>
        <dbReference type="ARBA" id="ARBA00002678"/>
    </source>
</evidence>
<proteinExistence type="inferred from homology"/>
<dbReference type="GO" id="GO:0004731">
    <property type="term" value="F:purine-nucleoside phosphorylase activity"/>
    <property type="evidence" value="ECO:0007669"/>
    <property type="project" value="UniProtKB-EC"/>
</dbReference>
<evidence type="ECO:0000256" key="7">
    <source>
        <dbReference type="ARBA" id="ARBA00022676"/>
    </source>
</evidence>
<comment type="function">
    <text evidence="1">The purine nucleoside phosphorylases catalyze the phosphorolytic breakdown of the N-glycosidic bond in the beta-(deoxy)ribonucleoside molecules, with the formation of the corresponding free purine bases and pentose-1-phosphate. Cleaves guanosine, inosine, 2'-deoxyguanosine and 2'-deoxyinosine.</text>
</comment>
<feature type="domain" description="Nucleoside phosphorylase" evidence="11">
    <location>
        <begin position="31"/>
        <end position="267"/>
    </location>
</feature>
<evidence type="ECO:0000256" key="10">
    <source>
        <dbReference type="PIRNR" id="PIRNR000477"/>
    </source>
</evidence>